<sequence>MVSKFSVFLILFIEKILAVSVFFFSCFNRLVSLGSIMMCEVELKLHQNSVVVNCSESQSLVLNIEGLDFGSWLVHGICMECTERSICCLIKGSLIIKETIQ</sequence>
<dbReference type="EMBL" id="CM009290">
    <property type="protein sequence ID" value="KAI9402650.1"/>
    <property type="molecule type" value="Genomic_DNA"/>
</dbReference>
<name>A0ACC0TM23_POPTR</name>
<accession>A0ACC0TM23</accession>
<protein>
    <submittedName>
        <fullName evidence="1">Uncharacterized protein</fullName>
    </submittedName>
</protein>
<comment type="caution">
    <text evidence="1">The sequence shown here is derived from an EMBL/GenBank/DDBJ whole genome shotgun (WGS) entry which is preliminary data.</text>
</comment>
<proteinExistence type="predicted"/>
<dbReference type="Proteomes" id="UP000006729">
    <property type="component" value="Chromosome 1"/>
</dbReference>
<reference evidence="1 2" key="1">
    <citation type="journal article" date="2006" name="Science">
        <title>The genome of black cottonwood, Populus trichocarpa (Torr. &amp; Gray).</title>
        <authorList>
            <person name="Tuskan G.A."/>
            <person name="Difazio S."/>
            <person name="Jansson S."/>
            <person name="Bohlmann J."/>
            <person name="Grigoriev I."/>
            <person name="Hellsten U."/>
            <person name="Putnam N."/>
            <person name="Ralph S."/>
            <person name="Rombauts S."/>
            <person name="Salamov A."/>
            <person name="Schein J."/>
            <person name="Sterck L."/>
            <person name="Aerts A."/>
            <person name="Bhalerao R.R."/>
            <person name="Bhalerao R.P."/>
            <person name="Blaudez D."/>
            <person name="Boerjan W."/>
            <person name="Brun A."/>
            <person name="Brunner A."/>
            <person name="Busov V."/>
            <person name="Campbell M."/>
            <person name="Carlson J."/>
            <person name="Chalot M."/>
            <person name="Chapman J."/>
            <person name="Chen G.L."/>
            <person name="Cooper D."/>
            <person name="Coutinho P.M."/>
            <person name="Couturier J."/>
            <person name="Covert S."/>
            <person name="Cronk Q."/>
            <person name="Cunningham R."/>
            <person name="Davis J."/>
            <person name="Degroeve S."/>
            <person name="Dejardin A."/>
            <person name="Depamphilis C."/>
            <person name="Detter J."/>
            <person name="Dirks B."/>
            <person name="Dubchak I."/>
            <person name="Duplessis S."/>
            <person name="Ehlting J."/>
            <person name="Ellis B."/>
            <person name="Gendler K."/>
            <person name="Goodstein D."/>
            <person name="Gribskov M."/>
            <person name="Grimwood J."/>
            <person name="Groover A."/>
            <person name="Gunter L."/>
            <person name="Hamberger B."/>
            <person name="Heinze B."/>
            <person name="Helariutta Y."/>
            <person name="Henrissat B."/>
            <person name="Holligan D."/>
            <person name="Holt R."/>
            <person name="Huang W."/>
            <person name="Islam-Faridi N."/>
            <person name="Jones S."/>
            <person name="Jones-Rhoades M."/>
            <person name="Jorgensen R."/>
            <person name="Joshi C."/>
            <person name="Kangasjarvi J."/>
            <person name="Karlsson J."/>
            <person name="Kelleher C."/>
            <person name="Kirkpatrick R."/>
            <person name="Kirst M."/>
            <person name="Kohler A."/>
            <person name="Kalluri U."/>
            <person name="Larimer F."/>
            <person name="Leebens-Mack J."/>
            <person name="Leple J.C."/>
            <person name="Locascio P."/>
            <person name="Lou Y."/>
            <person name="Lucas S."/>
            <person name="Martin F."/>
            <person name="Montanini B."/>
            <person name="Napoli C."/>
            <person name="Nelson D.R."/>
            <person name="Nelson C."/>
            <person name="Nieminen K."/>
            <person name="Nilsson O."/>
            <person name="Pereda V."/>
            <person name="Peter G."/>
            <person name="Philippe R."/>
            <person name="Pilate G."/>
            <person name="Poliakov A."/>
            <person name="Razumovskaya J."/>
            <person name="Richardson P."/>
            <person name="Rinaldi C."/>
            <person name="Ritland K."/>
            <person name="Rouze P."/>
            <person name="Ryaboy D."/>
            <person name="Schmutz J."/>
            <person name="Schrader J."/>
            <person name="Segerman B."/>
            <person name="Shin H."/>
            <person name="Siddiqui A."/>
            <person name="Sterky F."/>
            <person name="Terry A."/>
            <person name="Tsai C.J."/>
            <person name="Uberbacher E."/>
            <person name="Unneberg P."/>
            <person name="Vahala J."/>
            <person name="Wall K."/>
            <person name="Wessler S."/>
            <person name="Yang G."/>
            <person name="Yin T."/>
            <person name="Douglas C."/>
            <person name="Marra M."/>
            <person name="Sandberg G."/>
            <person name="Van de Peer Y."/>
            <person name="Rokhsar D."/>
        </authorList>
    </citation>
    <scope>NUCLEOTIDE SEQUENCE [LARGE SCALE GENOMIC DNA]</scope>
    <source>
        <strain evidence="2">cv. Nisqually</strain>
    </source>
</reference>
<evidence type="ECO:0000313" key="2">
    <source>
        <dbReference type="Proteomes" id="UP000006729"/>
    </source>
</evidence>
<gene>
    <name evidence="1" type="ORF">POPTR_001G302201v4</name>
</gene>
<organism evidence="1 2">
    <name type="scientific">Populus trichocarpa</name>
    <name type="common">Western balsam poplar</name>
    <name type="synonym">Populus balsamifera subsp. trichocarpa</name>
    <dbReference type="NCBI Taxonomy" id="3694"/>
    <lineage>
        <taxon>Eukaryota</taxon>
        <taxon>Viridiplantae</taxon>
        <taxon>Streptophyta</taxon>
        <taxon>Embryophyta</taxon>
        <taxon>Tracheophyta</taxon>
        <taxon>Spermatophyta</taxon>
        <taxon>Magnoliopsida</taxon>
        <taxon>eudicotyledons</taxon>
        <taxon>Gunneridae</taxon>
        <taxon>Pentapetalae</taxon>
        <taxon>rosids</taxon>
        <taxon>fabids</taxon>
        <taxon>Malpighiales</taxon>
        <taxon>Salicaceae</taxon>
        <taxon>Saliceae</taxon>
        <taxon>Populus</taxon>
    </lineage>
</organism>
<evidence type="ECO:0000313" key="1">
    <source>
        <dbReference type="EMBL" id="KAI9402650.1"/>
    </source>
</evidence>
<keyword evidence="2" id="KW-1185">Reference proteome</keyword>